<name>A0A1V0D992_9PSEU</name>
<dbReference type="PANTHER" id="PTHR43284">
    <property type="entry name" value="ASPARAGINE SYNTHETASE (GLUTAMINE-HYDROLYZING)"/>
    <property type="match status" value="1"/>
</dbReference>
<evidence type="ECO:0000313" key="7">
    <source>
        <dbReference type="EMBL" id="ARA91553.1"/>
    </source>
</evidence>
<evidence type="ECO:0000313" key="8">
    <source>
        <dbReference type="Proteomes" id="UP000185511"/>
    </source>
</evidence>
<dbReference type="GO" id="GO:0004066">
    <property type="term" value="F:asparagine synthase (glutamine-hydrolyzing) activity"/>
    <property type="evidence" value="ECO:0007669"/>
    <property type="project" value="UniProtKB-EC"/>
</dbReference>
<evidence type="ECO:0000256" key="3">
    <source>
        <dbReference type="ARBA" id="ARBA00022888"/>
    </source>
</evidence>
<dbReference type="GO" id="GO:0006529">
    <property type="term" value="P:asparagine biosynthetic process"/>
    <property type="evidence" value="ECO:0007669"/>
    <property type="project" value="UniProtKB-KW"/>
</dbReference>
<proteinExistence type="predicted"/>
<dbReference type="PANTHER" id="PTHR43284:SF1">
    <property type="entry name" value="ASPARAGINE SYNTHETASE"/>
    <property type="match status" value="1"/>
</dbReference>
<reference evidence="7" key="2">
    <citation type="submission" date="2016-06" db="EMBL/GenBank/DDBJ databases">
        <title>Heterologous expression of lasso peptides from actinobacteria using a SARP-dependent system.</title>
        <authorList>
            <person name="Zotchev S.B."/>
            <person name="Li Y."/>
        </authorList>
    </citation>
    <scope>NUCLEOTIDE SEQUENCE</scope>
    <source>
        <strain evidence="7">ADI 127-17</strain>
    </source>
</reference>
<dbReference type="EC" id="6.3.5.4" evidence="2"/>
<keyword evidence="3" id="KW-0061">Asparagine biosynthesis</keyword>
<reference evidence="6" key="3">
    <citation type="journal article" date="2017" name="Antonie Van Leeuwenhoek">
        <title>Actinoalloteichus fjordicus sp. nov. isolated from marine sponges: phenotypic, chemotaxonomic and genomic characterisation.</title>
        <authorList>
            <person name="Nouioui I."/>
            <person name="Ruckert C."/>
            <person name="Willemse J."/>
            <person name="van Wezel G.P."/>
            <person name="Klenk H.P."/>
            <person name="Busche T."/>
            <person name="Kalinowski J."/>
            <person name="Bredholt H."/>
            <person name="Zotchev S.B."/>
        </authorList>
    </citation>
    <scope>NUCLEOTIDE SEQUENCE</scope>
    <source>
        <strain evidence="6">ADI127-7</strain>
    </source>
</reference>
<evidence type="ECO:0000256" key="2">
    <source>
        <dbReference type="ARBA" id="ARBA00012737"/>
    </source>
</evidence>
<dbReference type="Pfam" id="PF00733">
    <property type="entry name" value="Asn_synthase"/>
    <property type="match status" value="1"/>
</dbReference>
<dbReference type="RefSeq" id="WP_075764129.1">
    <property type="nucleotide sequence ID" value="NZ_CP016076.1"/>
</dbReference>
<dbReference type="EMBL" id="CP016076">
    <property type="protein sequence ID" value="APU13606.1"/>
    <property type="molecule type" value="Genomic_DNA"/>
</dbReference>
<evidence type="ECO:0000256" key="4">
    <source>
        <dbReference type="ARBA" id="ARBA00048741"/>
    </source>
</evidence>
<comment type="pathway">
    <text evidence="1">Amino-acid biosynthesis; L-asparagine biosynthesis; L-asparagine from L-aspartate (L-Gln route): step 1/1.</text>
</comment>
<dbReference type="Proteomes" id="UP000185511">
    <property type="component" value="Chromosome"/>
</dbReference>
<comment type="catalytic activity">
    <reaction evidence="4">
        <text>L-aspartate + L-glutamine + ATP + H2O = L-asparagine + L-glutamate + AMP + diphosphate + H(+)</text>
        <dbReference type="Rhea" id="RHEA:12228"/>
        <dbReference type="ChEBI" id="CHEBI:15377"/>
        <dbReference type="ChEBI" id="CHEBI:15378"/>
        <dbReference type="ChEBI" id="CHEBI:29985"/>
        <dbReference type="ChEBI" id="CHEBI:29991"/>
        <dbReference type="ChEBI" id="CHEBI:30616"/>
        <dbReference type="ChEBI" id="CHEBI:33019"/>
        <dbReference type="ChEBI" id="CHEBI:58048"/>
        <dbReference type="ChEBI" id="CHEBI:58359"/>
        <dbReference type="ChEBI" id="CHEBI:456215"/>
        <dbReference type="EC" id="6.3.5.4"/>
    </reaction>
</comment>
<protein>
    <recommendedName>
        <fullName evidence="2">asparagine synthase (glutamine-hydrolyzing)</fullName>
        <ecNumber evidence="2">6.3.5.4</ecNumber>
    </recommendedName>
</protein>
<sequence length="608" mass="65868">MEFLIFPDCPQGAAVAETVAVGPGRRLIPHSSGRPWIVGAWADDEVCWASAGSRRVAILGVSSATTPDLAARLDRPGGVDLDRLRRASAGSFHLVASIDGRVQAQGTLSSARQIFHTRVRGVVVAADRPQRLAALTGADVVDELLALQLVSPFAPWPLNDRCLWRDVEALAVGCRLELDNRGVGRTVRWWTSPPPDVSLAEAAERVGAALHDAVAARTGTKRSLSTDLSGGMDSTSVSFLAARRVDHFVTTRWEAANPDDEDQSWAARAAASIPQANHVLLGRAETPMNFAGLARFDADAEAPFAWIRTRSRLEHQARRLAALGSTMHLTGHGGDELFFPTPPHLHALLRSEPLTSMRYLRGYRSMYRWPVRSMVTGIARNPSFARWLAAAGATLTKPIQQMQRDPDFGWASRFLTPPWISPAGVDAVRGLLRTTAAEDPEPICPLRPQHATMQDVRKCGESIRRVDRLTSRSGVSWQAPFVDDHVVEASLAVRLAESATPYRYKPVLAAAMRGVVPAELLGRGTKSEYSADAYTGLRACRNDLIDLCDDMILARRGLVDVDAFRSALLGMHTLSAGLSLVVATLACETWLRSLSAGAQATTLTGGTR</sequence>
<dbReference type="KEGG" id="acad:UA74_07685"/>
<keyword evidence="6" id="KW-0436">Ligase</keyword>
<feature type="domain" description="Asparagine synthetase" evidence="5">
    <location>
        <begin position="206"/>
        <end position="592"/>
    </location>
</feature>
<dbReference type="InterPro" id="IPR001962">
    <property type="entry name" value="Asn_synthase"/>
</dbReference>
<dbReference type="SUPFAM" id="SSF52402">
    <property type="entry name" value="Adenine nucleotide alpha hydrolases-like"/>
    <property type="match status" value="1"/>
</dbReference>
<evidence type="ECO:0000313" key="6">
    <source>
        <dbReference type="EMBL" id="APU13606.1"/>
    </source>
</evidence>
<accession>A0A1V0D992</accession>
<dbReference type="AlphaFoldDB" id="A0A1V0D992"/>
<evidence type="ECO:0000256" key="1">
    <source>
        <dbReference type="ARBA" id="ARBA00005187"/>
    </source>
</evidence>
<evidence type="ECO:0000259" key="5">
    <source>
        <dbReference type="Pfam" id="PF00733"/>
    </source>
</evidence>
<dbReference type="EMBL" id="KX379999">
    <property type="protein sequence ID" value="ARA91553.1"/>
    <property type="molecule type" value="Genomic_DNA"/>
</dbReference>
<reference evidence="8" key="1">
    <citation type="submission" date="2016-06" db="EMBL/GenBank/DDBJ databases">
        <title>Complete genome sequence of Actinoalloteichus fjordicus DSM 46855 (=ADI127-17), type strain of the new species Actinoalloteichus fjordicus.</title>
        <authorList>
            <person name="Ruckert C."/>
            <person name="Nouioui I."/>
            <person name="Willmese J."/>
            <person name="van Wezel G."/>
            <person name="Klenk H.-P."/>
            <person name="Kalinowski J."/>
            <person name="Zotchev S.B."/>
        </authorList>
    </citation>
    <scope>NUCLEOTIDE SEQUENCE [LARGE SCALE GENOMIC DNA]</scope>
    <source>
        <strain evidence="8">ADI127-7</strain>
    </source>
</reference>
<keyword evidence="3" id="KW-0028">Amino-acid biosynthesis</keyword>
<organism evidence="7">
    <name type="scientific">Actinoalloteichus fjordicus</name>
    <dbReference type="NCBI Taxonomy" id="1612552"/>
    <lineage>
        <taxon>Bacteria</taxon>
        <taxon>Bacillati</taxon>
        <taxon>Actinomycetota</taxon>
        <taxon>Actinomycetes</taxon>
        <taxon>Pseudonocardiales</taxon>
        <taxon>Pseudonocardiaceae</taxon>
        <taxon>Actinoalloteichus</taxon>
    </lineage>
</organism>
<dbReference type="Gene3D" id="3.40.50.620">
    <property type="entry name" value="HUPs"/>
    <property type="match status" value="2"/>
</dbReference>
<dbReference type="InterPro" id="IPR051786">
    <property type="entry name" value="ASN_synthetase/amidase"/>
</dbReference>
<dbReference type="InterPro" id="IPR014729">
    <property type="entry name" value="Rossmann-like_a/b/a_fold"/>
</dbReference>
<keyword evidence="8" id="KW-1185">Reference proteome</keyword>
<gene>
    <name evidence="6" type="ORF">UA74_07685</name>
</gene>